<reference evidence="4" key="1">
    <citation type="journal article" date="2019" name="Int. J. Syst. Evol. Microbiol.">
        <title>The Global Catalogue of Microorganisms (GCM) 10K type strain sequencing project: providing services to taxonomists for standard genome sequencing and annotation.</title>
        <authorList>
            <consortium name="The Broad Institute Genomics Platform"/>
            <consortium name="The Broad Institute Genome Sequencing Center for Infectious Disease"/>
            <person name="Wu L."/>
            <person name="Ma J."/>
        </authorList>
    </citation>
    <scope>NUCLEOTIDE SEQUENCE [LARGE SCALE GENOMIC DNA]</scope>
    <source>
        <strain evidence="4">ICMP 19430</strain>
    </source>
</reference>
<dbReference type="Pfam" id="PF00795">
    <property type="entry name" value="CN_hydrolase"/>
    <property type="match status" value="1"/>
</dbReference>
<evidence type="ECO:0000313" key="3">
    <source>
        <dbReference type="EMBL" id="MFC7449355.1"/>
    </source>
</evidence>
<organism evidence="3 4">
    <name type="scientific">Rhodococcus daqingensis</name>
    <dbReference type="NCBI Taxonomy" id="2479363"/>
    <lineage>
        <taxon>Bacteria</taxon>
        <taxon>Bacillati</taxon>
        <taxon>Actinomycetota</taxon>
        <taxon>Actinomycetes</taxon>
        <taxon>Mycobacteriales</taxon>
        <taxon>Nocardiaceae</taxon>
        <taxon>Rhodococcus</taxon>
    </lineage>
</organism>
<dbReference type="SUPFAM" id="SSF56317">
    <property type="entry name" value="Carbon-nitrogen hydrolase"/>
    <property type="match status" value="1"/>
</dbReference>
<dbReference type="RefSeq" id="WP_378406538.1">
    <property type="nucleotide sequence ID" value="NZ_JBHTCS010000017.1"/>
</dbReference>
<proteinExistence type="predicted"/>
<keyword evidence="4" id="KW-1185">Reference proteome</keyword>
<dbReference type="InterPro" id="IPR050345">
    <property type="entry name" value="Aliph_Amidase/BUP"/>
</dbReference>
<feature type="domain" description="CN hydrolase" evidence="2">
    <location>
        <begin position="20"/>
        <end position="274"/>
    </location>
</feature>
<sequence length="306" mass="33315">MTSVDSVLPSPARDRPATRVPVRVGAVQTSWHLDPDEHRAVLAAGVARAADLGAQVVCLQELTLSPYFATVPDNTDAANHSESIPDGPTTSFARELAARHGICVHASLYERSDSGKGFNTAILVAPDGEVLARTRKLHIPAFPGYHEDHYFDSDDSGFPVIAAAGTTFGFPTCWDQWFPELARVYSMRGAEILVYPTAIGSDPELTEFDTQPMWHQMISGNGLANATFMVAVNRIGHEDGITFYGSSFISDPYGRTIVQAPRDRDSVLVADLDLDQRRDWLTFGLFDTRQPASYGELTTESPAASV</sequence>
<dbReference type="PANTHER" id="PTHR43674">
    <property type="entry name" value="NITRILASE C965.09-RELATED"/>
    <property type="match status" value="1"/>
</dbReference>
<evidence type="ECO:0000259" key="2">
    <source>
        <dbReference type="PROSITE" id="PS50263"/>
    </source>
</evidence>
<keyword evidence="1 3" id="KW-0378">Hydrolase</keyword>
<dbReference type="Gene3D" id="3.60.110.10">
    <property type="entry name" value="Carbon-nitrogen hydrolase"/>
    <property type="match status" value="1"/>
</dbReference>
<evidence type="ECO:0000313" key="4">
    <source>
        <dbReference type="Proteomes" id="UP001596484"/>
    </source>
</evidence>
<gene>
    <name evidence="3" type="ORF">ACFQS9_15780</name>
</gene>
<dbReference type="InterPro" id="IPR036526">
    <property type="entry name" value="C-N_Hydrolase_sf"/>
</dbReference>
<dbReference type="PROSITE" id="PS50263">
    <property type="entry name" value="CN_HYDROLASE"/>
    <property type="match status" value="1"/>
</dbReference>
<dbReference type="GO" id="GO:0016787">
    <property type="term" value="F:hydrolase activity"/>
    <property type="evidence" value="ECO:0007669"/>
    <property type="project" value="UniProtKB-KW"/>
</dbReference>
<protein>
    <submittedName>
        <fullName evidence="3">Nitrilase-related carbon-nitrogen hydrolase</fullName>
    </submittedName>
</protein>
<dbReference type="Proteomes" id="UP001596484">
    <property type="component" value="Unassembled WGS sequence"/>
</dbReference>
<dbReference type="EMBL" id="JBHTCS010000017">
    <property type="protein sequence ID" value="MFC7449355.1"/>
    <property type="molecule type" value="Genomic_DNA"/>
</dbReference>
<name>A0ABW2RZS1_9NOCA</name>
<accession>A0ABW2RZS1</accession>
<evidence type="ECO:0000256" key="1">
    <source>
        <dbReference type="ARBA" id="ARBA00022801"/>
    </source>
</evidence>
<dbReference type="PANTHER" id="PTHR43674:SF2">
    <property type="entry name" value="BETA-UREIDOPROPIONASE"/>
    <property type="match status" value="1"/>
</dbReference>
<comment type="caution">
    <text evidence="3">The sequence shown here is derived from an EMBL/GenBank/DDBJ whole genome shotgun (WGS) entry which is preliminary data.</text>
</comment>
<dbReference type="InterPro" id="IPR003010">
    <property type="entry name" value="C-N_Hydrolase"/>
</dbReference>